<accession>A0A2T0FJ67</accession>
<evidence type="ECO:0000259" key="2">
    <source>
        <dbReference type="PROSITE" id="PS50086"/>
    </source>
</evidence>
<gene>
    <name evidence="3" type="ORF">B9G98_02645</name>
</gene>
<feature type="compositionally biased region" description="Polar residues" evidence="1">
    <location>
        <begin position="72"/>
        <end position="82"/>
    </location>
</feature>
<reference evidence="3 4" key="1">
    <citation type="submission" date="2017-04" db="EMBL/GenBank/DDBJ databases">
        <title>Genome sequencing of [Candida] sorbophila.</title>
        <authorList>
            <person name="Ahn J.O."/>
        </authorList>
    </citation>
    <scope>NUCLEOTIDE SEQUENCE [LARGE SCALE GENOMIC DNA]</scope>
    <source>
        <strain evidence="3 4">DS02</strain>
    </source>
</reference>
<dbReference type="EMBL" id="NDIQ01000021">
    <property type="protein sequence ID" value="PRT55025.1"/>
    <property type="molecule type" value="Genomic_DNA"/>
</dbReference>
<dbReference type="InterPro" id="IPR035969">
    <property type="entry name" value="Rab-GAP_TBC_sf"/>
</dbReference>
<evidence type="ECO:0000313" key="4">
    <source>
        <dbReference type="Proteomes" id="UP000238350"/>
    </source>
</evidence>
<sequence>MELHDPPVHGSSFDLSKGNAPVLASQFMNDTAAFEDLDTKPILVTSKSRSFTESSGGASSSLPTTFSSGSPQSVLSSISNDSDTPKRFKHYQKPTAADSPTLIQTCEDALECGNIPVIASIARTKGLPPHLRRAAWKLLLKSHPYVINPQLRAEFPTTSVLIAEKVPEKRIDAEVRRLKQRVERRPLMDQYATTSGSSVSNSSSNTRVVSSASSVLSGASDEEFYEKIAEAVKTFLDVYGDSVRYDPAMIAVAYSLAQATGGDSLDPEMFVQAMLVFCHSPSQVMGPYGPEDSPTSDLMSKFIAALRELLPAVANHFDSEDVLRSFGGDQWLVWWLKWFGAKTFWYLDLARLWDIYFSWRPDAEDSIFAGNPTPQETHMFTCLALMKSLRSKIMELDQSEIRQLLSNLPPSKDIESVVEEAVTLATTWSEQ</sequence>
<keyword evidence="4" id="KW-1185">Reference proteome</keyword>
<feature type="compositionally biased region" description="Low complexity" evidence="1">
    <location>
        <begin position="49"/>
        <end position="71"/>
    </location>
</feature>
<organism evidence="3 4">
    <name type="scientific">Wickerhamiella sorbophila</name>
    <dbReference type="NCBI Taxonomy" id="45607"/>
    <lineage>
        <taxon>Eukaryota</taxon>
        <taxon>Fungi</taxon>
        <taxon>Dikarya</taxon>
        <taxon>Ascomycota</taxon>
        <taxon>Saccharomycotina</taxon>
        <taxon>Dipodascomycetes</taxon>
        <taxon>Dipodascales</taxon>
        <taxon>Trichomonascaceae</taxon>
        <taxon>Wickerhamiella</taxon>
    </lineage>
</organism>
<dbReference type="InterPro" id="IPR000195">
    <property type="entry name" value="Rab-GAP-TBC_dom"/>
</dbReference>
<proteinExistence type="predicted"/>
<name>A0A2T0FJ67_9ASCO</name>
<dbReference type="OrthoDB" id="27140at2759"/>
<dbReference type="STRING" id="45607.A0A2T0FJ67"/>
<protein>
    <submittedName>
        <fullName evidence="3">Oxidant-induced cell-cycle arrest protein 5</fullName>
    </submittedName>
</protein>
<dbReference type="SUPFAM" id="SSF47923">
    <property type="entry name" value="Ypt/Rab-GAP domain of gyp1p"/>
    <property type="match status" value="1"/>
</dbReference>
<dbReference type="RefSeq" id="XP_024664970.1">
    <property type="nucleotide sequence ID" value="XM_024809202.1"/>
</dbReference>
<dbReference type="PROSITE" id="PS50086">
    <property type="entry name" value="TBC_RABGAP"/>
    <property type="match status" value="1"/>
</dbReference>
<dbReference type="GeneID" id="36516393"/>
<comment type="caution">
    <text evidence="3">The sequence shown here is derived from an EMBL/GenBank/DDBJ whole genome shotgun (WGS) entry which is preliminary data.</text>
</comment>
<dbReference type="AlphaFoldDB" id="A0A2T0FJ67"/>
<evidence type="ECO:0000256" key="1">
    <source>
        <dbReference type="SAM" id="MobiDB-lite"/>
    </source>
</evidence>
<evidence type="ECO:0000313" key="3">
    <source>
        <dbReference type="EMBL" id="PRT55025.1"/>
    </source>
</evidence>
<feature type="domain" description="Rab-GAP TBC" evidence="2">
    <location>
        <begin position="126"/>
        <end position="360"/>
    </location>
</feature>
<dbReference type="Gene3D" id="1.10.472.80">
    <property type="entry name" value="Ypt/Rab-GAP domain of gyp1p, domain 3"/>
    <property type="match status" value="1"/>
</dbReference>
<dbReference type="Proteomes" id="UP000238350">
    <property type="component" value="Unassembled WGS sequence"/>
</dbReference>
<feature type="region of interest" description="Disordered" evidence="1">
    <location>
        <begin position="49"/>
        <end position="95"/>
    </location>
</feature>